<evidence type="ECO:0000313" key="4">
    <source>
        <dbReference type="EMBL" id="MFC4691885.1"/>
    </source>
</evidence>
<evidence type="ECO:0000256" key="2">
    <source>
        <dbReference type="SAM" id="MobiDB-lite"/>
    </source>
</evidence>
<dbReference type="InterPro" id="IPR050300">
    <property type="entry name" value="GDXG_lipolytic_enzyme"/>
</dbReference>
<keyword evidence="5" id="KW-1185">Reference proteome</keyword>
<sequence length="313" mass="33515">MSTTETTEWAGPARFLPPPPPVRREDGARHFSGVTYAVAFGYRPLQLDVWVPDTPAPAPLVVWVHGGAFMMGDRRYLPETLRENQVFDALLDAGLAVATIDYRHALEAPFPALLHDAKAAVRYLRRFAGELGVDTTRIGAWGESAGGHVAALLGLTGHRPDLEGTHGVVGESSAVDVVVDWYGVSDLATMPRQAPPPQIAALLPEELRGPPEEHLVAGLTDATRADASPVTHATADAPPFLLLHGTADWLVPYAQSERLHAALQAAGARSELVPVEGAGHVWLGHDDVDGIVDRSVRHLAHHLGTALLGDRVR</sequence>
<evidence type="ECO:0000259" key="3">
    <source>
        <dbReference type="Pfam" id="PF20434"/>
    </source>
</evidence>
<organism evidence="4 5">
    <name type="scientific">Geodermatophilus arenarius</name>
    <dbReference type="NCBI Taxonomy" id="1137990"/>
    <lineage>
        <taxon>Bacteria</taxon>
        <taxon>Bacillati</taxon>
        <taxon>Actinomycetota</taxon>
        <taxon>Actinomycetes</taxon>
        <taxon>Geodermatophilales</taxon>
        <taxon>Geodermatophilaceae</taxon>
        <taxon>Geodermatophilus</taxon>
    </lineage>
</organism>
<dbReference type="Pfam" id="PF20434">
    <property type="entry name" value="BD-FAE"/>
    <property type="match status" value="1"/>
</dbReference>
<reference evidence="5" key="1">
    <citation type="journal article" date="2019" name="Int. J. Syst. Evol. Microbiol.">
        <title>The Global Catalogue of Microorganisms (GCM) 10K type strain sequencing project: providing services to taxonomists for standard genome sequencing and annotation.</title>
        <authorList>
            <consortium name="The Broad Institute Genomics Platform"/>
            <consortium name="The Broad Institute Genome Sequencing Center for Infectious Disease"/>
            <person name="Wu L."/>
            <person name="Ma J."/>
        </authorList>
    </citation>
    <scope>NUCLEOTIDE SEQUENCE [LARGE SCALE GENOMIC DNA]</scope>
    <source>
        <strain evidence="5">CCUG 62763</strain>
    </source>
</reference>
<feature type="region of interest" description="Disordered" evidence="2">
    <location>
        <begin position="1"/>
        <end position="22"/>
    </location>
</feature>
<evidence type="ECO:0000256" key="1">
    <source>
        <dbReference type="ARBA" id="ARBA00022801"/>
    </source>
</evidence>
<comment type="caution">
    <text evidence="4">The sequence shown here is derived from an EMBL/GenBank/DDBJ whole genome shotgun (WGS) entry which is preliminary data.</text>
</comment>
<dbReference type="PANTHER" id="PTHR48081:SF13">
    <property type="entry name" value="ALPHA_BETA HYDROLASE"/>
    <property type="match status" value="1"/>
</dbReference>
<dbReference type="EMBL" id="JBHSGR010000001">
    <property type="protein sequence ID" value="MFC4691885.1"/>
    <property type="molecule type" value="Genomic_DNA"/>
</dbReference>
<dbReference type="RefSeq" id="WP_387985010.1">
    <property type="nucleotide sequence ID" value="NZ_JBHSGR010000001.1"/>
</dbReference>
<dbReference type="SUPFAM" id="SSF53474">
    <property type="entry name" value="alpha/beta-Hydrolases"/>
    <property type="match status" value="1"/>
</dbReference>
<dbReference type="PANTHER" id="PTHR48081">
    <property type="entry name" value="AB HYDROLASE SUPERFAMILY PROTEIN C4A8.06C"/>
    <property type="match status" value="1"/>
</dbReference>
<dbReference type="InterPro" id="IPR049492">
    <property type="entry name" value="BD-FAE-like_dom"/>
</dbReference>
<dbReference type="Gene3D" id="3.40.50.1820">
    <property type="entry name" value="alpha/beta hydrolase"/>
    <property type="match status" value="1"/>
</dbReference>
<keyword evidence="1 4" id="KW-0378">Hydrolase</keyword>
<feature type="domain" description="BD-FAE-like" evidence="3">
    <location>
        <begin position="47"/>
        <end position="263"/>
    </location>
</feature>
<proteinExistence type="predicted"/>
<protein>
    <submittedName>
        <fullName evidence="4">Alpha/beta hydrolase fold domain-containing protein</fullName>
    </submittedName>
</protein>
<evidence type="ECO:0000313" key="5">
    <source>
        <dbReference type="Proteomes" id="UP001596025"/>
    </source>
</evidence>
<accession>A0ABV9LDM3</accession>
<gene>
    <name evidence="4" type="ORF">ACFO3M_00625</name>
</gene>
<name>A0ABV9LDM3_9ACTN</name>
<dbReference type="GO" id="GO:0016787">
    <property type="term" value="F:hydrolase activity"/>
    <property type="evidence" value="ECO:0007669"/>
    <property type="project" value="UniProtKB-KW"/>
</dbReference>
<dbReference type="InterPro" id="IPR029058">
    <property type="entry name" value="AB_hydrolase_fold"/>
</dbReference>
<dbReference type="Proteomes" id="UP001596025">
    <property type="component" value="Unassembled WGS sequence"/>
</dbReference>